<feature type="transmembrane region" description="Helical" evidence="7">
    <location>
        <begin position="62"/>
        <end position="83"/>
    </location>
</feature>
<keyword evidence="5 7" id="KW-1133">Transmembrane helix</keyword>
<keyword evidence="6 7" id="KW-0472">Membrane</keyword>
<gene>
    <name evidence="8" type="ORF">K1X15_11025</name>
</gene>
<dbReference type="InterPro" id="IPR007341">
    <property type="entry name" value="Transgly_assoc"/>
</dbReference>
<accession>A0ABX8W8A8</accession>
<dbReference type="PANTHER" id="PTHR33884">
    <property type="entry name" value="UPF0410 PROTEIN YMGE"/>
    <property type="match status" value="1"/>
</dbReference>
<name>A0ABX8W8A8_9HYPH</name>
<proteinExistence type="inferred from homology"/>
<sequence>MQLSTESLLIILIVGLVAGWLAGVIVRGAGFGLVGNLAVGVVGAFTGSWLLPQLGIRLGDGIVSAIVNATAGAVLLLVLIGLVRGSGTRGFLRS</sequence>
<evidence type="ECO:0000256" key="1">
    <source>
        <dbReference type="ARBA" id="ARBA00004651"/>
    </source>
</evidence>
<evidence type="ECO:0000256" key="5">
    <source>
        <dbReference type="ARBA" id="ARBA00022989"/>
    </source>
</evidence>
<evidence type="ECO:0000256" key="3">
    <source>
        <dbReference type="ARBA" id="ARBA00022475"/>
    </source>
</evidence>
<feature type="transmembrane region" description="Helical" evidence="7">
    <location>
        <begin position="6"/>
        <end position="26"/>
    </location>
</feature>
<dbReference type="RefSeq" id="WP_220303654.1">
    <property type="nucleotide sequence ID" value="NZ_CP080590.1"/>
</dbReference>
<keyword evidence="3" id="KW-1003">Cell membrane</keyword>
<evidence type="ECO:0000256" key="2">
    <source>
        <dbReference type="ARBA" id="ARBA00011006"/>
    </source>
</evidence>
<keyword evidence="9" id="KW-1185">Reference proteome</keyword>
<dbReference type="EMBL" id="CP080590">
    <property type="protein sequence ID" value="QYO75190.1"/>
    <property type="molecule type" value="Genomic_DNA"/>
</dbReference>
<keyword evidence="4 7" id="KW-0812">Transmembrane</keyword>
<evidence type="ECO:0000256" key="6">
    <source>
        <dbReference type="ARBA" id="ARBA00023136"/>
    </source>
</evidence>
<dbReference type="Proteomes" id="UP000825799">
    <property type="component" value="Chromosome"/>
</dbReference>
<organism evidence="8 9">
    <name type="scientific">Devosia salina</name>
    <dbReference type="NCBI Taxonomy" id="2860336"/>
    <lineage>
        <taxon>Bacteria</taxon>
        <taxon>Pseudomonadati</taxon>
        <taxon>Pseudomonadota</taxon>
        <taxon>Alphaproteobacteria</taxon>
        <taxon>Hyphomicrobiales</taxon>
        <taxon>Devosiaceae</taxon>
        <taxon>Devosia</taxon>
    </lineage>
</organism>
<comment type="similarity">
    <text evidence="2">Belongs to the UPF0410 family.</text>
</comment>
<evidence type="ECO:0000256" key="4">
    <source>
        <dbReference type="ARBA" id="ARBA00022692"/>
    </source>
</evidence>
<evidence type="ECO:0000313" key="9">
    <source>
        <dbReference type="Proteomes" id="UP000825799"/>
    </source>
</evidence>
<evidence type="ECO:0000256" key="7">
    <source>
        <dbReference type="SAM" id="Phobius"/>
    </source>
</evidence>
<dbReference type="Pfam" id="PF04226">
    <property type="entry name" value="Transgly_assoc"/>
    <property type="match status" value="1"/>
</dbReference>
<feature type="transmembrane region" description="Helical" evidence="7">
    <location>
        <begin position="33"/>
        <end position="50"/>
    </location>
</feature>
<evidence type="ECO:0000313" key="8">
    <source>
        <dbReference type="EMBL" id="QYO75190.1"/>
    </source>
</evidence>
<dbReference type="PANTHER" id="PTHR33884:SF3">
    <property type="entry name" value="UPF0410 PROTEIN YMGE"/>
    <property type="match status" value="1"/>
</dbReference>
<reference evidence="8 9" key="1">
    <citation type="submission" date="2021-08" db="EMBL/GenBank/DDBJ databases">
        <title>Devosia salina sp. nov., isolated from the South China Sea sediment.</title>
        <authorList>
            <person name="Zhou Z."/>
        </authorList>
    </citation>
    <scope>NUCLEOTIDE SEQUENCE [LARGE SCALE GENOMIC DNA]</scope>
    <source>
        <strain evidence="8 9">SCS-3</strain>
    </source>
</reference>
<comment type="subcellular location">
    <subcellularLocation>
        <location evidence="1">Cell membrane</location>
        <topology evidence="1">Multi-pass membrane protein</topology>
    </subcellularLocation>
</comment>
<protein>
    <submittedName>
        <fullName evidence="8">GlsB/YeaQ/YmgE family stress response membrane protein</fullName>
    </submittedName>
</protein>